<dbReference type="KEGG" id="gsn:YC6258_00125"/>
<protein>
    <submittedName>
        <fullName evidence="1">Uncharacterized protein</fullName>
    </submittedName>
</protein>
<sequence length="52" mass="5638">MNHVTIGVAGYCPGCSKGQVAKYGTGMFRYFCKSKVSLVTIGWFVYVPNLTG</sequence>
<organism evidence="1 2">
    <name type="scientific">Gynuella sunshinyii YC6258</name>
    <dbReference type="NCBI Taxonomy" id="1445510"/>
    <lineage>
        <taxon>Bacteria</taxon>
        <taxon>Pseudomonadati</taxon>
        <taxon>Pseudomonadota</taxon>
        <taxon>Gammaproteobacteria</taxon>
        <taxon>Oceanospirillales</taxon>
        <taxon>Saccharospirillaceae</taxon>
        <taxon>Gynuella</taxon>
    </lineage>
</organism>
<evidence type="ECO:0000313" key="2">
    <source>
        <dbReference type="Proteomes" id="UP000032266"/>
    </source>
</evidence>
<name>A0A0C5VD64_9GAMM</name>
<dbReference type="Proteomes" id="UP000032266">
    <property type="component" value="Chromosome"/>
</dbReference>
<gene>
    <name evidence="1" type="ORF">YC6258_00125</name>
</gene>
<accession>A0A0C5VD64</accession>
<dbReference type="AlphaFoldDB" id="A0A0C5VD64"/>
<dbReference type="STRING" id="1445510.YC6258_00125"/>
<dbReference type="HOGENOM" id="CLU_3080396_0_0_6"/>
<proteinExistence type="predicted"/>
<keyword evidence="2" id="KW-1185">Reference proteome</keyword>
<reference evidence="1 2" key="1">
    <citation type="submission" date="2014-01" db="EMBL/GenBank/DDBJ databases">
        <title>Full genme sequencing of cellulolytic bacterium Gynuella sunshinyii YC6258T gen. nov., sp. nov.</title>
        <authorList>
            <person name="Khan H."/>
            <person name="Chung E.J."/>
            <person name="Chung Y.R."/>
        </authorList>
    </citation>
    <scope>NUCLEOTIDE SEQUENCE [LARGE SCALE GENOMIC DNA]</scope>
    <source>
        <strain evidence="1 2">YC6258</strain>
    </source>
</reference>
<dbReference type="EMBL" id="CP007142">
    <property type="protein sequence ID" value="AJQ92181.1"/>
    <property type="molecule type" value="Genomic_DNA"/>
</dbReference>
<evidence type="ECO:0000313" key="1">
    <source>
        <dbReference type="EMBL" id="AJQ92181.1"/>
    </source>
</evidence>